<name>A0A4R1G1W5_9NOCA</name>
<dbReference type="EMBL" id="SMFR01000001">
    <property type="protein sequence ID" value="TCK00253.1"/>
    <property type="molecule type" value="Genomic_DNA"/>
</dbReference>
<accession>A0A4R1G1W5</accession>
<keyword evidence="2" id="KW-1185">Reference proteome</keyword>
<dbReference type="RefSeq" id="WP_157106393.1">
    <property type="nucleotide sequence ID" value="NZ_SMFR01000001.1"/>
</dbReference>
<dbReference type="AlphaFoldDB" id="A0A4R1G1W5"/>
<protein>
    <submittedName>
        <fullName evidence="1">Uncharacterized protein</fullName>
    </submittedName>
</protein>
<reference evidence="1 2" key="1">
    <citation type="submission" date="2019-03" db="EMBL/GenBank/DDBJ databases">
        <title>Genomic Encyclopedia of Type Strains, Phase IV (KMG-IV): sequencing the most valuable type-strain genomes for metagenomic binning, comparative biology and taxonomic classification.</title>
        <authorList>
            <person name="Goeker M."/>
        </authorList>
    </citation>
    <scope>NUCLEOTIDE SEQUENCE [LARGE SCALE GENOMIC DNA]</scope>
    <source>
        <strain evidence="1 2">DSM 44684</strain>
    </source>
</reference>
<sequence length="46" mass="4921">MSATVIHVPSVIDRLRLAFAGTYGGLRAAQHLCPVVADRLAQPYGK</sequence>
<dbReference type="STRING" id="1210063.GCA_001612665_02849"/>
<comment type="caution">
    <text evidence="1">The sequence shown here is derived from an EMBL/GenBank/DDBJ whole genome shotgun (WGS) entry which is preliminary data.</text>
</comment>
<organism evidence="1 2">
    <name type="scientific">Nocardia alba</name>
    <dbReference type="NCBI Taxonomy" id="225051"/>
    <lineage>
        <taxon>Bacteria</taxon>
        <taxon>Bacillati</taxon>
        <taxon>Actinomycetota</taxon>
        <taxon>Actinomycetes</taxon>
        <taxon>Mycobacteriales</taxon>
        <taxon>Nocardiaceae</taxon>
        <taxon>Nocardia</taxon>
    </lineage>
</organism>
<proteinExistence type="predicted"/>
<evidence type="ECO:0000313" key="1">
    <source>
        <dbReference type="EMBL" id="TCK00253.1"/>
    </source>
</evidence>
<gene>
    <name evidence="1" type="ORF">DFR71_1251</name>
</gene>
<dbReference type="Proteomes" id="UP000294856">
    <property type="component" value="Unassembled WGS sequence"/>
</dbReference>
<evidence type="ECO:0000313" key="2">
    <source>
        <dbReference type="Proteomes" id="UP000294856"/>
    </source>
</evidence>